<accession>A0ABR7W9V8</accession>
<evidence type="ECO:0000259" key="5">
    <source>
        <dbReference type="Pfam" id="PF04073"/>
    </source>
</evidence>
<dbReference type="PIRSF" id="PIRSF006181">
    <property type="entry name" value="EbsC_YbaK"/>
    <property type="match status" value="1"/>
</dbReference>
<gene>
    <name evidence="6" type="ORF">IDF66_03375</name>
</gene>
<proteinExistence type="inferred from homology"/>
<dbReference type="PANTHER" id="PTHR30411:SF0">
    <property type="entry name" value="CYS-TRNA(PRO)_CYS-TRNA(CYS) DEACYLASE YBAK"/>
    <property type="match status" value="1"/>
</dbReference>
<dbReference type="EC" id="4.2.-.-" evidence="4"/>
<sequence length="165" mass="16931">MAATPAVRALERAGIDHAVHRYPHDPRSDSYGDEAVAALGDGLGVHADQIFKTLVIDIAGTLAVAVVPVPRRLSLKAAAAALAEATSGGTKARMADEKSVTRATGYVLGGVSPIGQRTLLPTVVDRTALDWPEVFCSAGRRGLEVSLAPADLISVIGAVVADVAT</sequence>
<dbReference type="InterPro" id="IPR007214">
    <property type="entry name" value="YbaK/aa-tRNA-synth-assoc-dom"/>
</dbReference>
<dbReference type="Gene3D" id="3.90.960.10">
    <property type="entry name" value="YbaK/aminoacyl-tRNA synthetase-associated domain"/>
    <property type="match status" value="1"/>
</dbReference>
<keyword evidence="2 4" id="KW-0648">Protein biosynthesis</keyword>
<evidence type="ECO:0000313" key="7">
    <source>
        <dbReference type="Proteomes" id="UP000602395"/>
    </source>
</evidence>
<evidence type="ECO:0000313" key="6">
    <source>
        <dbReference type="EMBL" id="MBD1318612.1"/>
    </source>
</evidence>
<evidence type="ECO:0000256" key="3">
    <source>
        <dbReference type="ARBA" id="ARBA00023239"/>
    </source>
</evidence>
<protein>
    <recommendedName>
        <fullName evidence="4">Cys-tRNA(Pro)/Cys-tRNA(Cys) deacylase</fullName>
        <ecNumber evidence="4">4.2.-.-</ecNumber>
    </recommendedName>
</protein>
<dbReference type="EMBL" id="JACWMS010000001">
    <property type="protein sequence ID" value="MBD1318612.1"/>
    <property type="molecule type" value="Genomic_DNA"/>
</dbReference>
<name>A0ABR7W9V8_9ACTN</name>
<evidence type="ECO:0000256" key="1">
    <source>
        <dbReference type="ARBA" id="ARBA00009798"/>
    </source>
</evidence>
<dbReference type="RefSeq" id="WP_164308834.1">
    <property type="nucleotide sequence ID" value="NZ_BAABAD010000003.1"/>
</dbReference>
<dbReference type="Pfam" id="PF04073">
    <property type="entry name" value="tRNA_edit"/>
    <property type="match status" value="1"/>
</dbReference>
<feature type="domain" description="YbaK/aminoacyl-tRNA synthetase-associated" evidence="5">
    <location>
        <begin position="36"/>
        <end position="153"/>
    </location>
</feature>
<keyword evidence="3 4" id="KW-0456">Lyase</keyword>
<dbReference type="Proteomes" id="UP000602395">
    <property type="component" value="Unassembled WGS sequence"/>
</dbReference>
<evidence type="ECO:0000256" key="2">
    <source>
        <dbReference type="ARBA" id="ARBA00022917"/>
    </source>
</evidence>
<dbReference type="PANTHER" id="PTHR30411">
    <property type="entry name" value="CYTOPLASMIC PROTEIN"/>
    <property type="match status" value="1"/>
</dbReference>
<dbReference type="CDD" id="cd00002">
    <property type="entry name" value="YbaK_deacylase"/>
    <property type="match status" value="1"/>
</dbReference>
<reference evidence="6 7" key="1">
    <citation type="submission" date="2020-09" db="EMBL/GenBank/DDBJ databases">
        <title>Novel species in genus Gordonia.</title>
        <authorList>
            <person name="Zhang G."/>
        </authorList>
    </citation>
    <scope>NUCLEOTIDE SEQUENCE [LARGE SCALE GENOMIC DNA]</scope>
    <source>
        <strain evidence="6 7">ON-33</strain>
    </source>
</reference>
<evidence type="ECO:0000256" key="4">
    <source>
        <dbReference type="PIRNR" id="PIRNR006181"/>
    </source>
</evidence>
<comment type="caution">
    <text evidence="6">The sequence shown here is derived from an EMBL/GenBank/DDBJ whole genome shotgun (WGS) entry which is preliminary data.</text>
</comment>
<keyword evidence="7" id="KW-1185">Reference proteome</keyword>
<dbReference type="InterPro" id="IPR036754">
    <property type="entry name" value="YbaK/aa-tRNA-synt-asso_dom_sf"/>
</dbReference>
<comment type="similarity">
    <text evidence="1 4">Belongs to the prolyl-tRNA editing family. YbaK/EbsC subfamily.</text>
</comment>
<dbReference type="SUPFAM" id="SSF55826">
    <property type="entry name" value="YbaK/ProRS associated domain"/>
    <property type="match status" value="1"/>
</dbReference>
<organism evidence="6 7">
    <name type="scientific">Gordonia hankookensis</name>
    <dbReference type="NCBI Taxonomy" id="589403"/>
    <lineage>
        <taxon>Bacteria</taxon>
        <taxon>Bacillati</taxon>
        <taxon>Actinomycetota</taxon>
        <taxon>Actinomycetes</taxon>
        <taxon>Mycobacteriales</taxon>
        <taxon>Gordoniaceae</taxon>
        <taxon>Gordonia</taxon>
    </lineage>
</organism>
<dbReference type="InterPro" id="IPR004369">
    <property type="entry name" value="Prolyl-tRNA_editing_YbaK/EbsC"/>
</dbReference>